<protein>
    <submittedName>
        <fullName evidence="2">Uncharacterized protein</fullName>
    </submittedName>
</protein>
<dbReference type="OrthoDB" id="10493968at2759"/>
<keyword evidence="1" id="KW-0732">Signal</keyword>
<dbReference type="Proteomes" id="UP000308267">
    <property type="component" value="Unassembled WGS sequence"/>
</dbReference>
<evidence type="ECO:0000313" key="3">
    <source>
        <dbReference type="Proteomes" id="UP000308267"/>
    </source>
</evidence>
<name>A0A4S2LQH1_OPIFE</name>
<evidence type="ECO:0000256" key="1">
    <source>
        <dbReference type="SAM" id="SignalP"/>
    </source>
</evidence>
<organism evidence="2 3">
    <name type="scientific">Opisthorchis felineus</name>
    <dbReference type="NCBI Taxonomy" id="147828"/>
    <lineage>
        <taxon>Eukaryota</taxon>
        <taxon>Metazoa</taxon>
        <taxon>Spiralia</taxon>
        <taxon>Lophotrochozoa</taxon>
        <taxon>Platyhelminthes</taxon>
        <taxon>Trematoda</taxon>
        <taxon>Digenea</taxon>
        <taxon>Opisthorchiida</taxon>
        <taxon>Opisthorchiata</taxon>
        <taxon>Opisthorchiidae</taxon>
        <taxon>Opisthorchis</taxon>
    </lineage>
</organism>
<feature type="signal peptide" evidence="1">
    <location>
        <begin position="1"/>
        <end position="16"/>
    </location>
</feature>
<sequence>MIFWLVFAVFLTVANSLSWKKSYLIEGVVKKHDGSPYYCNDERSKANAIKELRQMAGKVIFGSSFKSVTLREQSGQCRASLEVAVNMLGRAKLRMLKPGQDVGAFIARKFQDYMPKSGVLFRAESPMSRAGQEMVKFSPSTVAICFPFVLRILDL</sequence>
<feature type="chain" id="PRO_5020611042" evidence="1">
    <location>
        <begin position="17"/>
        <end position="155"/>
    </location>
</feature>
<keyword evidence="3" id="KW-1185">Reference proteome</keyword>
<gene>
    <name evidence="2" type="ORF">CRM22_006862</name>
</gene>
<comment type="caution">
    <text evidence="2">The sequence shown here is derived from an EMBL/GenBank/DDBJ whole genome shotgun (WGS) entry which is preliminary data.</text>
</comment>
<reference evidence="2 3" key="1">
    <citation type="journal article" date="2019" name="BMC Genomics">
        <title>New insights from Opisthorchis felineus genome: update on genomics of the epidemiologically important liver flukes.</title>
        <authorList>
            <person name="Ershov N.I."/>
            <person name="Mordvinov V.A."/>
            <person name="Prokhortchouk E.B."/>
            <person name="Pakharukova M.Y."/>
            <person name="Gunbin K.V."/>
            <person name="Ustyantsev K."/>
            <person name="Genaev M.A."/>
            <person name="Blinov A.G."/>
            <person name="Mazur A."/>
            <person name="Boulygina E."/>
            <person name="Tsygankova S."/>
            <person name="Khrameeva E."/>
            <person name="Chekanov N."/>
            <person name="Fan G."/>
            <person name="Xiao A."/>
            <person name="Zhang H."/>
            <person name="Xu X."/>
            <person name="Yang H."/>
            <person name="Solovyev V."/>
            <person name="Lee S.M."/>
            <person name="Liu X."/>
            <person name="Afonnikov D.A."/>
            <person name="Skryabin K.G."/>
        </authorList>
    </citation>
    <scope>NUCLEOTIDE SEQUENCE [LARGE SCALE GENOMIC DNA]</scope>
    <source>
        <strain evidence="2">AK-0245</strain>
        <tissue evidence="2">Whole organism</tissue>
    </source>
</reference>
<dbReference type="AlphaFoldDB" id="A0A4S2LQH1"/>
<dbReference type="EMBL" id="SJOL01007141">
    <property type="protein sequence ID" value="TGZ63519.1"/>
    <property type="molecule type" value="Genomic_DNA"/>
</dbReference>
<accession>A0A4S2LQH1</accession>
<evidence type="ECO:0000313" key="2">
    <source>
        <dbReference type="EMBL" id="TGZ63519.1"/>
    </source>
</evidence>
<proteinExistence type="predicted"/>